<dbReference type="EC" id="4.2.1.136" evidence="19"/>
<dbReference type="PANTHER" id="PTHR12592:SF0">
    <property type="entry name" value="ATP-DEPENDENT (S)-NAD(P)H-HYDRATE DEHYDRATASE"/>
    <property type="match status" value="1"/>
</dbReference>
<reference evidence="23" key="1">
    <citation type="journal article" date="2019" name="Int. J. Syst. Evol. Microbiol.">
        <title>The Global Catalogue of Microorganisms (GCM) 10K type strain sequencing project: providing services to taxonomists for standard genome sequencing and annotation.</title>
        <authorList>
            <consortium name="The Broad Institute Genomics Platform"/>
            <consortium name="The Broad Institute Genome Sequencing Center for Infectious Disease"/>
            <person name="Wu L."/>
            <person name="Ma J."/>
        </authorList>
    </citation>
    <scope>NUCLEOTIDE SEQUENCE [LARGE SCALE GENOMIC DNA]</scope>
    <source>
        <strain evidence="23">CGMCC 1.16031</strain>
    </source>
</reference>
<dbReference type="SUPFAM" id="SSF53613">
    <property type="entry name" value="Ribokinase-like"/>
    <property type="match status" value="1"/>
</dbReference>
<feature type="binding site" evidence="18">
    <location>
        <position position="75"/>
    </location>
    <ligand>
        <name>K(+)</name>
        <dbReference type="ChEBI" id="CHEBI:29103"/>
    </ligand>
</feature>
<dbReference type="Gene3D" id="3.40.50.10260">
    <property type="entry name" value="YjeF N-terminal domain"/>
    <property type="match status" value="1"/>
</dbReference>
<feature type="binding site" evidence="17">
    <location>
        <position position="272"/>
    </location>
    <ligand>
        <name>(6S)-NADPHX</name>
        <dbReference type="ChEBI" id="CHEBI:64076"/>
    </ligand>
</feature>
<feature type="binding site" evidence="18">
    <location>
        <begin position="142"/>
        <end position="148"/>
    </location>
    <ligand>
        <name>(6S)-NADPHX</name>
        <dbReference type="ChEBI" id="CHEBI:64076"/>
    </ligand>
</feature>
<accession>A0ABW1XRG3</accession>
<dbReference type="InterPro" id="IPR000631">
    <property type="entry name" value="CARKD"/>
</dbReference>
<dbReference type="PROSITE" id="PS51383">
    <property type="entry name" value="YJEF_C_3"/>
    <property type="match status" value="1"/>
</dbReference>
<comment type="similarity">
    <text evidence="3 19">In the N-terminal section; belongs to the NnrE/AIBP family.</text>
</comment>
<comment type="caution">
    <text evidence="18">Lacks conserved residue(s) required for the propagation of feature annotation.</text>
</comment>
<dbReference type="HAMAP" id="MF_01966">
    <property type="entry name" value="NADHX_epimerase"/>
    <property type="match status" value="1"/>
</dbReference>
<comment type="catalytic activity">
    <reaction evidence="1 18 19">
        <text>(6R)-NADHX = (6S)-NADHX</text>
        <dbReference type="Rhea" id="RHEA:32215"/>
        <dbReference type="ChEBI" id="CHEBI:64074"/>
        <dbReference type="ChEBI" id="CHEBI:64075"/>
        <dbReference type="EC" id="5.1.99.6"/>
    </reaction>
</comment>
<feature type="binding site" evidence="18">
    <location>
        <position position="174"/>
    </location>
    <ligand>
        <name>K(+)</name>
        <dbReference type="ChEBI" id="CHEBI:29103"/>
    </ligand>
</feature>
<evidence type="ECO:0000256" key="10">
    <source>
        <dbReference type="ARBA" id="ARBA00023027"/>
    </source>
</evidence>
<keyword evidence="8 17" id="KW-0521">NADP</keyword>
<keyword evidence="7 17" id="KW-0067">ATP-binding</keyword>
<keyword evidence="12 17" id="KW-0456">Lyase</keyword>
<keyword evidence="10 17" id="KW-0520">NAD</keyword>
<dbReference type="InterPro" id="IPR017953">
    <property type="entry name" value="Carbohydrate_kinase_pred_CS"/>
</dbReference>
<dbReference type="RefSeq" id="WP_131257900.1">
    <property type="nucleotide sequence ID" value="NZ_JBHSUS010000001.1"/>
</dbReference>
<dbReference type="NCBIfam" id="TIGR00196">
    <property type="entry name" value="yjeF_cterm"/>
    <property type="match status" value="1"/>
</dbReference>
<evidence type="ECO:0000256" key="16">
    <source>
        <dbReference type="ARBA" id="ARBA00049209"/>
    </source>
</evidence>
<dbReference type="PROSITE" id="PS51385">
    <property type="entry name" value="YJEF_N"/>
    <property type="match status" value="1"/>
</dbReference>
<feature type="binding site" evidence="18">
    <location>
        <position position="171"/>
    </location>
    <ligand>
        <name>(6S)-NADPHX</name>
        <dbReference type="ChEBI" id="CHEBI:64076"/>
    </ligand>
</feature>
<name>A0ABW1XRG3_9ALTE</name>
<sequence>MTTYEVRAALKNHARLSQLIYPAQQVRAQEQAAAEACGLSLYQLMELAGQAVFEHIQVTYPDKRHWLVCCGKGNNGGDGWVVARLAHQQGLRVEVWTLCPPEQLRGDAAQAYRNYLAASGTAPQIAAPQHWRGELIVDAILGNNVQGPVREPQLSAINWINQQTEKVVSIDLPSGLAADSGATVPVAIQADSTITLVAHKLAPLTGAGRQLAGQITLASLTIQDAFARLAAPVAQHFNWRDLPILPARSRHAHKGNHGHLLCVGSHRGMPGALALSGEAALRSGAGLVKLDSVAEHLPIYASRRAEWLLGTEQDLSQDLSWMSTLLLGPGLGQSDWSSKLFEQCLQFITRNPLPLLIDADGLNLLADSPQTLSHDCVLTPHPKEAARLLGCSVAQIERDRLQAAINIARKYQAICLLKGAGTIITDGDQHFVCAGGNPGMAVAGMGDVLSGIIAGLMAQGLTAFDAALFGCAVHAEAADRIARNRGERGILAADLFDQLPVLINHAVTTHTSQ</sequence>
<keyword evidence="9 18" id="KW-0630">Potassium</keyword>
<dbReference type="PANTHER" id="PTHR12592">
    <property type="entry name" value="ATP-DEPENDENT (S)-NAD(P)H-HYDRATE DEHYDRATASE FAMILY MEMBER"/>
    <property type="match status" value="1"/>
</dbReference>
<dbReference type="EMBL" id="JBHSUS010000001">
    <property type="protein sequence ID" value="MFC6441334.1"/>
    <property type="molecule type" value="Genomic_DNA"/>
</dbReference>
<comment type="cofactor">
    <cofactor evidence="17">
        <name>Mg(2+)</name>
        <dbReference type="ChEBI" id="CHEBI:18420"/>
    </cofactor>
</comment>
<feature type="binding site" evidence="17">
    <location>
        <position position="447"/>
    </location>
    <ligand>
        <name>(6S)-NADPHX</name>
        <dbReference type="ChEBI" id="CHEBI:64076"/>
    </ligand>
</feature>
<comment type="caution">
    <text evidence="22">The sequence shown here is derived from an EMBL/GenBank/DDBJ whole genome shotgun (WGS) entry which is preliminary data.</text>
</comment>
<dbReference type="PIRSF" id="PIRSF017184">
    <property type="entry name" value="Nnr"/>
    <property type="match status" value="1"/>
</dbReference>
<comment type="catalytic activity">
    <reaction evidence="15 17 19">
        <text>(6S)-NADHX + ADP = AMP + phosphate + NADH + H(+)</text>
        <dbReference type="Rhea" id="RHEA:32223"/>
        <dbReference type="ChEBI" id="CHEBI:15378"/>
        <dbReference type="ChEBI" id="CHEBI:43474"/>
        <dbReference type="ChEBI" id="CHEBI:57945"/>
        <dbReference type="ChEBI" id="CHEBI:64074"/>
        <dbReference type="ChEBI" id="CHEBI:456215"/>
        <dbReference type="ChEBI" id="CHEBI:456216"/>
        <dbReference type="EC" id="4.2.1.136"/>
    </reaction>
</comment>
<evidence type="ECO:0000259" key="20">
    <source>
        <dbReference type="PROSITE" id="PS51383"/>
    </source>
</evidence>
<protein>
    <recommendedName>
        <fullName evidence="19">Bifunctional NAD(P)H-hydrate repair enzyme</fullName>
    </recommendedName>
    <alternativeName>
        <fullName evidence="19">Nicotinamide nucleotide repair protein</fullName>
    </alternativeName>
    <domain>
        <recommendedName>
            <fullName evidence="19">ADP-dependent (S)-NAD(P)H-hydrate dehydratase</fullName>
            <ecNumber evidence="19">4.2.1.136</ecNumber>
        </recommendedName>
        <alternativeName>
            <fullName evidence="19">ADP-dependent NAD(P)HX dehydratase</fullName>
        </alternativeName>
    </domain>
    <domain>
        <recommendedName>
            <fullName evidence="19">NAD(P)H-hydrate epimerase</fullName>
            <ecNumber evidence="19">5.1.99.6</ecNumber>
        </recommendedName>
    </domain>
</protein>
<evidence type="ECO:0000313" key="23">
    <source>
        <dbReference type="Proteomes" id="UP001596364"/>
    </source>
</evidence>
<evidence type="ECO:0000256" key="8">
    <source>
        <dbReference type="ARBA" id="ARBA00022857"/>
    </source>
</evidence>
<evidence type="ECO:0000256" key="5">
    <source>
        <dbReference type="ARBA" id="ARBA00022723"/>
    </source>
</evidence>
<feature type="binding site" evidence="17">
    <location>
        <begin position="418"/>
        <end position="422"/>
    </location>
    <ligand>
        <name>AMP</name>
        <dbReference type="ChEBI" id="CHEBI:456215"/>
    </ligand>
</feature>
<keyword evidence="6 17" id="KW-0547">Nucleotide-binding</keyword>
<dbReference type="Gene3D" id="3.40.1190.20">
    <property type="match status" value="1"/>
</dbReference>
<dbReference type="HAMAP" id="MF_01965">
    <property type="entry name" value="NADHX_dehydratase"/>
    <property type="match status" value="1"/>
</dbReference>
<comment type="function">
    <text evidence="18">Catalyzes the epimerization of the S- and R-forms of NAD(P)HX, a damaged form of NAD(P)H that is a result of enzymatic or heat-dependent hydration. This is a prerequisite for the S-specific NAD(P)H-hydrate dehydratase to allow the repair of both epimers of NAD(P)HX.</text>
</comment>
<dbReference type="InterPro" id="IPR004443">
    <property type="entry name" value="YjeF_N_dom"/>
</dbReference>
<evidence type="ECO:0000256" key="11">
    <source>
        <dbReference type="ARBA" id="ARBA00023235"/>
    </source>
</evidence>
<dbReference type="SUPFAM" id="SSF64153">
    <property type="entry name" value="YjeF N-terminal domain-like"/>
    <property type="match status" value="1"/>
</dbReference>
<evidence type="ECO:0000256" key="14">
    <source>
        <dbReference type="ARBA" id="ARBA00025153"/>
    </source>
</evidence>
<evidence type="ECO:0000256" key="4">
    <source>
        <dbReference type="ARBA" id="ARBA00009524"/>
    </source>
</evidence>
<proteinExistence type="inferred from homology"/>
<feature type="binding site" evidence="17">
    <location>
        <position position="446"/>
    </location>
    <ligand>
        <name>AMP</name>
        <dbReference type="ChEBI" id="CHEBI:456215"/>
    </ligand>
</feature>
<dbReference type="PROSITE" id="PS01050">
    <property type="entry name" value="YJEF_C_2"/>
    <property type="match status" value="1"/>
</dbReference>
<feature type="binding site" evidence="17">
    <location>
        <position position="381"/>
    </location>
    <ligand>
        <name>(6S)-NADPHX</name>
        <dbReference type="ChEBI" id="CHEBI:64076"/>
    </ligand>
</feature>
<comment type="function">
    <text evidence="17">Catalyzes the dehydration of the S-form of NAD(P)HX at the expense of ADP, which is converted to AMP. Together with NAD(P)HX epimerase, which catalyzes the epimerization of the S- and R-forms, the enzyme allows the repair of both epimers of NAD(P)HX, a damaged form of NAD(P)H that is a result of enzymatic or heat-dependent hydration.</text>
</comment>
<evidence type="ECO:0000313" key="22">
    <source>
        <dbReference type="EMBL" id="MFC6441334.1"/>
    </source>
</evidence>
<comment type="subunit">
    <text evidence="17">Homotetramer.</text>
</comment>
<evidence type="ECO:0000256" key="9">
    <source>
        <dbReference type="ARBA" id="ARBA00022958"/>
    </source>
</evidence>
<comment type="catalytic activity">
    <reaction evidence="16 17 19">
        <text>(6S)-NADPHX + ADP = AMP + phosphate + NADPH + H(+)</text>
        <dbReference type="Rhea" id="RHEA:32235"/>
        <dbReference type="ChEBI" id="CHEBI:15378"/>
        <dbReference type="ChEBI" id="CHEBI:43474"/>
        <dbReference type="ChEBI" id="CHEBI:57783"/>
        <dbReference type="ChEBI" id="CHEBI:64076"/>
        <dbReference type="ChEBI" id="CHEBI:456215"/>
        <dbReference type="ChEBI" id="CHEBI:456216"/>
        <dbReference type="EC" id="4.2.1.136"/>
    </reaction>
</comment>
<evidence type="ECO:0000256" key="6">
    <source>
        <dbReference type="ARBA" id="ARBA00022741"/>
    </source>
</evidence>
<dbReference type="NCBIfam" id="TIGR00197">
    <property type="entry name" value="yjeF_nterm"/>
    <property type="match status" value="1"/>
</dbReference>
<feature type="domain" description="YjeF C-terminal" evidence="20">
    <location>
        <begin position="237"/>
        <end position="506"/>
    </location>
</feature>
<comment type="catalytic activity">
    <reaction evidence="2 18 19">
        <text>(6R)-NADPHX = (6S)-NADPHX</text>
        <dbReference type="Rhea" id="RHEA:32227"/>
        <dbReference type="ChEBI" id="CHEBI:64076"/>
        <dbReference type="ChEBI" id="CHEBI:64077"/>
        <dbReference type="EC" id="5.1.99.6"/>
    </reaction>
</comment>
<evidence type="ECO:0000256" key="3">
    <source>
        <dbReference type="ARBA" id="ARBA00006001"/>
    </source>
</evidence>
<evidence type="ECO:0000256" key="12">
    <source>
        <dbReference type="ARBA" id="ARBA00023239"/>
    </source>
</evidence>
<evidence type="ECO:0000256" key="7">
    <source>
        <dbReference type="ARBA" id="ARBA00022840"/>
    </source>
</evidence>
<organism evidence="22 23">
    <name type="scientific">Pseudobowmanella zhangzhouensis</name>
    <dbReference type="NCBI Taxonomy" id="1537679"/>
    <lineage>
        <taxon>Bacteria</taxon>
        <taxon>Pseudomonadati</taxon>
        <taxon>Pseudomonadota</taxon>
        <taxon>Gammaproteobacteria</taxon>
        <taxon>Alteromonadales</taxon>
        <taxon>Alteromonadaceae</taxon>
    </lineage>
</organism>
<evidence type="ECO:0000256" key="18">
    <source>
        <dbReference type="HAMAP-Rule" id="MF_01966"/>
    </source>
</evidence>
<dbReference type="Pfam" id="PF01256">
    <property type="entry name" value="Carb_kinase"/>
    <property type="match status" value="1"/>
</dbReference>
<evidence type="ECO:0000256" key="1">
    <source>
        <dbReference type="ARBA" id="ARBA00000013"/>
    </source>
</evidence>
<gene>
    <name evidence="18" type="primary">nnrE</name>
    <name evidence="17" type="synonym">nnrD</name>
    <name evidence="22" type="ORF">ACFP85_14370</name>
</gene>
<keyword evidence="23" id="KW-1185">Reference proteome</keyword>
<evidence type="ECO:0000256" key="17">
    <source>
        <dbReference type="HAMAP-Rule" id="MF_01965"/>
    </source>
</evidence>
<comment type="cofactor">
    <cofactor evidence="18 19">
        <name>K(+)</name>
        <dbReference type="ChEBI" id="CHEBI:29103"/>
    </cofactor>
    <text evidence="18 19">Binds 1 potassium ion per subunit.</text>
</comment>
<comment type="function">
    <text evidence="14 19">Bifunctional enzyme that catalyzes the epimerization of the S- and R-forms of NAD(P)HX and the dehydration of the S-form of NAD(P)HX at the expense of ADP, which is converted to AMP. This allows the repair of both epimers of NAD(P)HX, a damaged form of NAD(P)H that is a result of enzymatic or heat-dependent hydration.</text>
</comment>
<comment type="similarity">
    <text evidence="17">Belongs to the NnrD/CARKD family.</text>
</comment>
<feature type="binding site" evidence="18">
    <location>
        <begin position="74"/>
        <end position="78"/>
    </location>
    <ligand>
        <name>(6S)-NADPHX</name>
        <dbReference type="ChEBI" id="CHEBI:64076"/>
    </ligand>
</feature>
<comment type="similarity">
    <text evidence="18">Belongs to the NnrE/AIBP family.</text>
</comment>
<comment type="similarity">
    <text evidence="4 19">In the C-terminal section; belongs to the NnrD/CARKD family.</text>
</comment>
<dbReference type="InterPro" id="IPR029056">
    <property type="entry name" value="Ribokinase-like"/>
</dbReference>
<evidence type="ECO:0000259" key="21">
    <source>
        <dbReference type="PROSITE" id="PS51385"/>
    </source>
</evidence>
<dbReference type="Proteomes" id="UP001596364">
    <property type="component" value="Unassembled WGS sequence"/>
</dbReference>
<evidence type="ECO:0000256" key="2">
    <source>
        <dbReference type="ARBA" id="ARBA00000909"/>
    </source>
</evidence>
<feature type="domain" description="YjeF N-terminal" evidence="21">
    <location>
        <begin position="26"/>
        <end position="228"/>
    </location>
</feature>
<dbReference type="Pfam" id="PF03853">
    <property type="entry name" value="YjeF_N"/>
    <property type="match status" value="1"/>
</dbReference>
<evidence type="ECO:0000256" key="13">
    <source>
        <dbReference type="ARBA" id="ARBA00023268"/>
    </source>
</evidence>
<evidence type="ECO:0000256" key="19">
    <source>
        <dbReference type="PIRNR" id="PIRNR017184"/>
    </source>
</evidence>
<feature type="binding site" evidence="17">
    <location>
        <position position="330"/>
    </location>
    <ligand>
        <name>(6S)-NADPHX</name>
        <dbReference type="ChEBI" id="CHEBI:64076"/>
    </ligand>
</feature>
<dbReference type="InterPro" id="IPR030677">
    <property type="entry name" value="Nnr"/>
</dbReference>
<evidence type="ECO:0000256" key="15">
    <source>
        <dbReference type="ARBA" id="ARBA00048238"/>
    </source>
</evidence>
<feature type="binding site" evidence="18">
    <location>
        <position position="138"/>
    </location>
    <ligand>
        <name>K(+)</name>
        <dbReference type="ChEBI" id="CHEBI:29103"/>
    </ligand>
</feature>
<keyword evidence="13" id="KW-0511">Multifunctional enzyme</keyword>
<keyword evidence="11 18" id="KW-0413">Isomerase</keyword>
<dbReference type="CDD" id="cd01171">
    <property type="entry name" value="YXKO-related"/>
    <property type="match status" value="1"/>
</dbReference>
<dbReference type="EC" id="5.1.99.6" evidence="19"/>
<keyword evidence="5 18" id="KW-0479">Metal-binding</keyword>
<dbReference type="InterPro" id="IPR036652">
    <property type="entry name" value="YjeF_N_dom_sf"/>
</dbReference>